<dbReference type="Gene3D" id="3.40.50.1820">
    <property type="entry name" value="alpha/beta hydrolase"/>
    <property type="match status" value="1"/>
</dbReference>
<dbReference type="Proteomes" id="UP000577362">
    <property type="component" value="Unassembled WGS sequence"/>
</dbReference>
<dbReference type="PANTHER" id="PTHR10655:SF17">
    <property type="entry name" value="LYSOPHOSPHOLIPASE-LIKE PROTEIN 1"/>
    <property type="match status" value="1"/>
</dbReference>
<dbReference type="SUPFAM" id="SSF53474">
    <property type="entry name" value="alpha/beta-Hydrolases"/>
    <property type="match status" value="1"/>
</dbReference>
<gene>
    <name evidence="4" type="ORF">GGR16_005050</name>
</gene>
<dbReference type="InterPro" id="IPR050565">
    <property type="entry name" value="LYPA1-2/EST-like"/>
</dbReference>
<sequence>MDQRTIDGPRLAARSGTARQLVVFLHGYGADGNDLIDIGRQWQRWLPDAAFVSPHAPEPCGMSPMGRQWFPLTFRDPDERWRGVNHAGPGLDAFLDAELARHRLSEDQLALVGFSQGTMMALHVGLRRRKAPAAIVGYSGMLVGPSGAAPEEMREEIRARPPVLLVHGDADEVIPVEALFFSSQALSSLEVPAEWHLSPGIGHGIDGEGLRQGGLFLARAFGLPYPA</sequence>
<dbReference type="PANTHER" id="PTHR10655">
    <property type="entry name" value="LYSOPHOSPHOLIPASE-RELATED"/>
    <property type="match status" value="1"/>
</dbReference>
<evidence type="ECO:0000313" key="4">
    <source>
        <dbReference type="EMBL" id="MBB4019989.1"/>
    </source>
</evidence>
<evidence type="ECO:0000259" key="3">
    <source>
        <dbReference type="Pfam" id="PF02230"/>
    </source>
</evidence>
<organism evidence="4 5">
    <name type="scientific">Chelatococcus caeni</name>
    <dbReference type="NCBI Taxonomy" id="1348468"/>
    <lineage>
        <taxon>Bacteria</taxon>
        <taxon>Pseudomonadati</taxon>
        <taxon>Pseudomonadota</taxon>
        <taxon>Alphaproteobacteria</taxon>
        <taxon>Hyphomicrobiales</taxon>
        <taxon>Chelatococcaceae</taxon>
        <taxon>Chelatococcus</taxon>
    </lineage>
</organism>
<name>A0A840C9D8_9HYPH</name>
<dbReference type="Pfam" id="PF02230">
    <property type="entry name" value="Abhydrolase_2"/>
    <property type="match status" value="1"/>
</dbReference>
<dbReference type="EMBL" id="JACIEN010000010">
    <property type="protein sequence ID" value="MBB4019989.1"/>
    <property type="molecule type" value="Genomic_DNA"/>
</dbReference>
<evidence type="ECO:0000256" key="1">
    <source>
        <dbReference type="ARBA" id="ARBA00006499"/>
    </source>
</evidence>
<protein>
    <submittedName>
        <fullName evidence="4">Phospholipase/carboxylesterase</fullName>
    </submittedName>
</protein>
<reference evidence="4 5" key="1">
    <citation type="submission" date="2020-08" db="EMBL/GenBank/DDBJ databases">
        <title>Genomic Encyclopedia of Type Strains, Phase IV (KMG-IV): sequencing the most valuable type-strain genomes for metagenomic binning, comparative biology and taxonomic classification.</title>
        <authorList>
            <person name="Goeker M."/>
        </authorList>
    </citation>
    <scope>NUCLEOTIDE SEQUENCE [LARGE SCALE GENOMIC DNA]</scope>
    <source>
        <strain evidence="4 5">DSM 103737</strain>
    </source>
</reference>
<dbReference type="GO" id="GO:0016787">
    <property type="term" value="F:hydrolase activity"/>
    <property type="evidence" value="ECO:0007669"/>
    <property type="project" value="UniProtKB-KW"/>
</dbReference>
<feature type="domain" description="Phospholipase/carboxylesterase/thioesterase" evidence="3">
    <location>
        <begin position="12"/>
        <end position="212"/>
    </location>
</feature>
<keyword evidence="2" id="KW-0378">Hydrolase</keyword>
<dbReference type="InterPro" id="IPR029058">
    <property type="entry name" value="AB_hydrolase_fold"/>
</dbReference>
<comment type="caution">
    <text evidence="4">The sequence shown here is derived from an EMBL/GenBank/DDBJ whole genome shotgun (WGS) entry which is preliminary data.</text>
</comment>
<dbReference type="RefSeq" id="WP_183318815.1">
    <property type="nucleotide sequence ID" value="NZ_JACIEN010000010.1"/>
</dbReference>
<comment type="similarity">
    <text evidence="1">Belongs to the AB hydrolase superfamily. AB hydrolase 2 family.</text>
</comment>
<dbReference type="AlphaFoldDB" id="A0A840C9D8"/>
<accession>A0A840C9D8</accession>
<dbReference type="InterPro" id="IPR003140">
    <property type="entry name" value="PLipase/COase/thioEstase"/>
</dbReference>
<keyword evidence="5" id="KW-1185">Reference proteome</keyword>
<evidence type="ECO:0000256" key="2">
    <source>
        <dbReference type="ARBA" id="ARBA00022801"/>
    </source>
</evidence>
<proteinExistence type="inferred from homology"/>
<evidence type="ECO:0000313" key="5">
    <source>
        <dbReference type="Proteomes" id="UP000577362"/>
    </source>
</evidence>